<protein>
    <recommendedName>
        <fullName evidence="11">Ion transport domain-containing protein</fullName>
    </recommendedName>
</protein>
<keyword evidence="5" id="KW-0106">Calcium</keyword>
<dbReference type="Gene3D" id="1.10.287.70">
    <property type="match status" value="2"/>
</dbReference>
<keyword evidence="8 10" id="KW-0472">Membrane</keyword>
<feature type="transmembrane region" description="Helical" evidence="10">
    <location>
        <begin position="124"/>
        <end position="142"/>
    </location>
</feature>
<evidence type="ECO:0000313" key="12">
    <source>
        <dbReference type="EMBL" id="GMI24167.1"/>
    </source>
</evidence>
<feature type="transmembrane region" description="Helical" evidence="10">
    <location>
        <begin position="243"/>
        <end position="267"/>
    </location>
</feature>
<dbReference type="InterPro" id="IPR027359">
    <property type="entry name" value="Volt_channel_dom_sf"/>
</dbReference>
<evidence type="ECO:0000256" key="7">
    <source>
        <dbReference type="ARBA" id="ARBA00023065"/>
    </source>
</evidence>
<keyword evidence="2" id="KW-0813">Transport</keyword>
<evidence type="ECO:0000256" key="8">
    <source>
        <dbReference type="ARBA" id="ARBA00023136"/>
    </source>
</evidence>
<evidence type="ECO:0000256" key="6">
    <source>
        <dbReference type="ARBA" id="ARBA00022989"/>
    </source>
</evidence>
<dbReference type="InterPro" id="IPR044581">
    <property type="entry name" value="TPC1_plant"/>
</dbReference>
<keyword evidence="9" id="KW-0407">Ion channel</keyword>
<evidence type="ECO:0000313" key="13">
    <source>
        <dbReference type="Proteomes" id="UP001165060"/>
    </source>
</evidence>
<keyword evidence="3 10" id="KW-0812">Transmembrane</keyword>
<dbReference type="EMBL" id="BRYB01004006">
    <property type="protein sequence ID" value="GMI24167.1"/>
    <property type="molecule type" value="Genomic_DNA"/>
</dbReference>
<evidence type="ECO:0000256" key="3">
    <source>
        <dbReference type="ARBA" id="ARBA00022692"/>
    </source>
</evidence>
<comment type="caution">
    <text evidence="12">The sequence shown here is derived from an EMBL/GenBank/DDBJ whole genome shotgun (WGS) entry which is preliminary data.</text>
</comment>
<feature type="transmembrane region" description="Helical" evidence="10">
    <location>
        <begin position="543"/>
        <end position="563"/>
    </location>
</feature>
<keyword evidence="13" id="KW-1185">Reference proteome</keyword>
<dbReference type="SUPFAM" id="SSF81324">
    <property type="entry name" value="Voltage-gated potassium channels"/>
    <property type="match status" value="1"/>
</dbReference>
<evidence type="ECO:0000256" key="2">
    <source>
        <dbReference type="ARBA" id="ARBA00022448"/>
    </source>
</evidence>
<feature type="domain" description="Ion transport" evidence="11">
    <location>
        <begin position="469"/>
        <end position="728"/>
    </location>
</feature>
<evidence type="ECO:0000256" key="5">
    <source>
        <dbReference type="ARBA" id="ARBA00022837"/>
    </source>
</evidence>
<dbReference type="SUPFAM" id="SSF47473">
    <property type="entry name" value="EF-hand"/>
    <property type="match status" value="1"/>
</dbReference>
<evidence type="ECO:0000256" key="1">
    <source>
        <dbReference type="ARBA" id="ARBA00004141"/>
    </source>
</evidence>
<dbReference type="PANTHER" id="PTHR46988:SF2">
    <property type="entry name" value="TWO PORE CALCIUM CHANNEL PROTEIN 1"/>
    <property type="match status" value="1"/>
</dbReference>
<feature type="transmembrane region" description="Helical" evidence="10">
    <location>
        <begin position="198"/>
        <end position="222"/>
    </location>
</feature>
<feature type="transmembrane region" description="Helical" evidence="10">
    <location>
        <begin position="583"/>
        <end position="604"/>
    </location>
</feature>
<feature type="transmembrane region" description="Helical" evidence="10">
    <location>
        <begin position="611"/>
        <end position="635"/>
    </location>
</feature>
<evidence type="ECO:0000256" key="4">
    <source>
        <dbReference type="ARBA" id="ARBA00022737"/>
    </source>
</evidence>
<reference evidence="12 13" key="1">
    <citation type="journal article" date="2023" name="Commun. Biol.">
        <title>Genome analysis of Parmales, the sister group of diatoms, reveals the evolutionary specialization of diatoms from phago-mixotrophs to photoautotrophs.</title>
        <authorList>
            <person name="Ban H."/>
            <person name="Sato S."/>
            <person name="Yoshikawa S."/>
            <person name="Yamada K."/>
            <person name="Nakamura Y."/>
            <person name="Ichinomiya M."/>
            <person name="Sato N."/>
            <person name="Blanc-Mathieu R."/>
            <person name="Endo H."/>
            <person name="Kuwata A."/>
            <person name="Ogata H."/>
        </authorList>
    </citation>
    <scope>NUCLEOTIDE SEQUENCE [LARGE SCALE GENOMIC DNA]</scope>
</reference>
<evidence type="ECO:0000256" key="10">
    <source>
        <dbReference type="SAM" id="Phobius"/>
    </source>
</evidence>
<feature type="transmembrane region" description="Helical" evidence="10">
    <location>
        <begin position="512"/>
        <end position="531"/>
    </location>
</feature>
<dbReference type="Proteomes" id="UP001165060">
    <property type="component" value="Unassembled WGS sequence"/>
</dbReference>
<evidence type="ECO:0000256" key="9">
    <source>
        <dbReference type="ARBA" id="ARBA00023303"/>
    </source>
</evidence>
<keyword evidence="4" id="KW-0677">Repeat</keyword>
<feature type="transmembrane region" description="Helical" evidence="10">
    <location>
        <begin position="287"/>
        <end position="306"/>
    </location>
</feature>
<feature type="domain" description="Ion transport" evidence="11">
    <location>
        <begin position="192"/>
        <end position="349"/>
    </location>
</feature>
<dbReference type="Gene3D" id="1.10.238.10">
    <property type="entry name" value="EF-hand"/>
    <property type="match status" value="1"/>
</dbReference>
<feature type="transmembrane region" description="Helical" evidence="10">
    <location>
        <begin position="697"/>
        <end position="719"/>
    </location>
</feature>
<comment type="subcellular location">
    <subcellularLocation>
        <location evidence="1">Membrane</location>
        <topology evidence="1">Multi-pass membrane protein</topology>
    </subcellularLocation>
</comment>
<organism evidence="12 13">
    <name type="scientific">Tetraparma gracilis</name>
    <dbReference type="NCBI Taxonomy" id="2962635"/>
    <lineage>
        <taxon>Eukaryota</taxon>
        <taxon>Sar</taxon>
        <taxon>Stramenopiles</taxon>
        <taxon>Ochrophyta</taxon>
        <taxon>Bolidophyceae</taxon>
        <taxon>Parmales</taxon>
        <taxon>Triparmaceae</taxon>
        <taxon>Tetraparma</taxon>
    </lineage>
</organism>
<dbReference type="InterPro" id="IPR011992">
    <property type="entry name" value="EF-hand-dom_pair"/>
</dbReference>
<feature type="transmembrane region" description="Helical" evidence="10">
    <location>
        <begin position="655"/>
        <end position="676"/>
    </location>
</feature>
<dbReference type="Pfam" id="PF00520">
    <property type="entry name" value="Ion_trans"/>
    <property type="match status" value="2"/>
</dbReference>
<evidence type="ECO:0000259" key="11">
    <source>
        <dbReference type="Pfam" id="PF00520"/>
    </source>
</evidence>
<gene>
    <name evidence="12" type="ORF">TeGR_g5483</name>
</gene>
<dbReference type="InterPro" id="IPR005821">
    <property type="entry name" value="Ion_trans_dom"/>
</dbReference>
<name>A0ABQ6MD85_9STRA</name>
<sequence>METASLLPRTSPPPPSISPENLAVAALHISEALLPAPSNASTLRSFFLPNFSSPLRRRAYIFHSVYLLPLRTILISFLLLLTFLEPPSWCSATGCLQLSLTSPDPANPTLLSPTFQTFPLPPPSLLALLPPIEFVVYLLLLLELSTHAAYVSNPGPLSLFYSTHLFLGSSSSRSSSSRRGGLALPAPTTATTYNRITLFYTFLLLLSFLLYLLPPAISLLLRPYARLLLFIAHNKAVLRELKLILNLLPEVAKILSLEFLIIGIYAWWGTMMFANSSEEGRENFSSWGASVWSLWTLVTTANFPNVMMPAYSKNRAAVIFFSSFLLLAMFLMVNLLLAAVYNNYQEERKGFQKNVQKNALSNLRAAFSVLDVENNGVIYKPQMLLLFTELNEHIAAIKHIPKEKQDVMLSVLDVSGDQEWDLDEFLGFVAVLQIEFESEENLKGLVEHSFPSVYASPTFQAVEAAVLAPSFEYFIDAALILNTLVIMLQNKHELVGDSSSGEMHGGAVVMELIDVVFLVVFVAEVLLRVAVVGWRRYWGSYRFRFDFVVTFLSVFATVLYWLPGQIQEKSVVQTIMMVRLLRLVRLVMAVNAFAVIGDTVTEIIPVCSRMFMVLFCITYLFAVTAVNTLGGAVSIDPAAPSFPALMASDYGTSNFYANNFNDMLGSFVVLFELLVVNNWTVTCDGYEIVTGSKLVRLFFASFHIVGVLIINNLVISFIVDSFSTEYEAEISSRKGEGAGGVGGDSKVHQFDAAALGSGSVSGKWTATVQRGKDGGKRRESLLQSMFRQRKGSAK</sequence>
<dbReference type="PANTHER" id="PTHR46988">
    <property type="entry name" value="TWO PORE CALCIUM CHANNEL PROTEIN 1"/>
    <property type="match status" value="1"/>
</dbReference>
<keyword evidence="7" id="KW-0406">Ion transport</keyword>
<dbReference type="Gene3D" id="1.20.120.350">
    <property type="entry name" value="Voltage-gated potassium channels. Chain C"/>
    <property type="match status" value="1"/>
</dbReference>
<proteinExistence type="predicted"/>
<keyword evidence="6 10" id="KW-1133">Transmembrane helix</keyword>
<feature type="transmembrane region" description="Helical" evidence="10">
    <location>
        <begin position="318"/>
        <end position="341"/>
    </location>
</feature>
<feature type="transmembrane region" description="Helical" evidence="10">
    <location>
        <begin position="65"/>
        <end position="84"/>
    </location>
</feature>
<accession>A0ABQ6MD85</accession>